<evidence type="ECO:0000313" key="2">
    <source>
        <dbReference type="EMBL" id="CAB9510169.1"/>
    </source>
</evidence>
<reference evidence="2" key="1">
    <citation type="submission" date="2020-06" db="EMBL/GenBank/DDBJ databases">
        <authorList>
            <consortium name="Plant Systems Biology data submission"/>
        </authorList>
    </citation>
    <scope>NUCLEOTIDE SEQUENCE</scope>
    <source>
        <strain evidence="2">D6</strain>
    </source>
</reference>
<evidence type="ECO:0000256" key="1">
    <source>
        <dbReference type="SAM" id="MobiDB-lite"/>
    </source>
</evidence>
<keyword evidence="3" id="KW-1185">Reference proteome</keyword>
<dbReference type="EMBL" id="CAICTM010000423">
    <property type="protein sequence ID" value="CAB9510169.1"/>
    <property type="molecule type" value="Genomic_DNA"/>
</dbReference>
<dbReference type="Proteomes" id="UP001153069">
    <property type="component" value="Unassembled WGS sequence"/>
</dbReference>
<comment type="caution">
    <text evidence="2">The sequence shown here is derived from an EMBL/GenBank/DDBJ whole genome shotgun (WGS) entry which is preliminary data.</text>
</comment>
<organism evidence="2 3">
    <name type="scientific">Seminavis robusta</name>
    <dbReference type="NCBI Taxonomy" id="568900"/>
    <lineage>
        <taxon>Eukaryota</taxon>
        <taxon>Sar</taxon>
        <taxon>Stramenopiles</taxon>
        <taxon>Ochrophyta</taxon>
        <taxon>Bacillariophyta</taxon>
        <taxon>Bacillariophyceae</taxon>
        <taxon>Bacillariophycidae</taxon>
        <taxon>Naviculales</taxon>
        <taxon>Naviculaceae</taxon>
        <taxon>Seminavis</taxon>
    </lineage>
</organism>
<dbReference type="AlphaFoldDB" id="A0A9N8E1V9"/>
<proteinExistence type="predicted"/>
<name>A0A9N8E1V9_9STRA</name>
<sequence length="116" mass="12692">MEQQRGKTVINLPNGKVVGFVVVDDAPAMPWPAVPVPVQDVPVPAAAAVDLDDSHTTLGDDSDELAEIRNLANPPSRPRFTRRTNRNRRTCNQNLDDSDDSDTLLDVSGWGLTQEM</sequence>
<accession>A0A9N8E1V9</accession>
<gene>
    <name evidence="2" type="ORF">SEMRO_424_G139970.2</name>
</gene>
<evidence type="ECO:0000313" key="3">
    <source>
        <dbReference type="Proteomes" id="UP001153069"/>
    </source>
</evidence>
<feature type="compositionally biased region" description="Basic residues" evidence="1">
    <location>
        <begin position="79"/>
        <end position="89"/>
    </location>
</feature>
<protein>
    <submittedName>
        <fullName evidence="2">Uncharacterized protein</fullName>
    </submittedName>
</protein>
<feature type="region of interest" description="Disordered" evidence="1">
    <location>
        <begin position="70"/>
        <end position="103"/>
    </location>
</feature>